<organism evidence="2 3">
    <name type="scientific">Pseudomonas tremae</name>
    <dbReference type="NCBI Taxonomy" id="200454"/>
    <lineage>
        <taxon>Bacteria</taxon>
        <taxon>Pseudomonadati</taxon>
        <taxon>Pseudomonadota</taxon>
        <taxon>Gammaproteobacteria</taxon>
        <taxon>Pseudomonadales</taxon>
        <taxon>Pseudomonadaceae</taxon>
        <taxon>Pseudomonas</taxon>
    </lineage>
</organism>
<dbReference type="AlphaFoldDB" id="A0AA40TTP2"/>
<evidence type="ECO:0000313" key="3">
    <source>
        <dbReference type="Proteomes" id="UP000050523"/>
    </source>
</evidence>
<name>A0AA40TTP2_9PSED</name>
<dbReference type="Proteomes" id="UP000050523">
    <property type="component" value="Unassembled WGS sequence"/>
</dbReference>
<evidence type="ECO:0000259" key="1">
    <source>
        <dbReference type="PROSITE" id="PS51192"/>
    </source>
</evidence>
<accession>A0AA40TTP2</accession>
<dbReference type="InterPro" id="IPR027417">
    <property type="entry name" value="P-loop_NTPase"/>
</dbReference>
<dbReference type="InterPro" id="IPR038718">
    <property type="entry name" value="SNF2-like_sf"/>
</dbReference>
<feature type="domain" description="Helicase ATP-binding" evidence="1">
    <location>
        <begin position="1"/>
        <end position="90"/>
    </location>
</feature>
<comment type="caution">
    <text evidence="2">The sequence shown here is derived from an EMBL/GenBank/DDBJ whole genome shotgun (WGS) entry which is preliminary data.</text>
</comment>
<dbReference type="PROSITE" id="PS51192">
    <property type="entry name" value="HELICASE_ATP_BIND_1"/>
    <property type="match status" value="1"/>
</dbReference>
<protein>
    <submittedName>
        <fullName evidence="2">SNF2-related:helicase</fullName>
    </submittedName>
</protein>
<dbReference type="Gene3D" id="3.40.50.10810">
    <property type="entry name" value="Tandem AAA-ATPase domain"/>
    <property type="match status" value="1"/>
</dbReference>
<dbReference type="SUPFAM" id="SSF52540">
    <property type="entry name" value="P-loop containing nucleoside triphosphate hydrolases"/>
    <property type="match status" value="1"/>
</dbReference>
<gene>
    <name evidence="2" type="ORF">ALO43_03078</name>
</gene>
<dbReference type="InterPro" id="IPR014001">
    <property type="entry name" value="Helicase_ATP-bd"/>
</dbReference>
<evidence type="ECO:0000313" key="2">
    <source>
        <dbReference type="EMBL" id="KPY95066.1"/>
    </source>
</evidence>
<dbReference type="EMBL" id="LJRO01000362">
    <property type="protein sequence ID" value="KPY95066.1"/>
    <property type="molecule type" value="Genomic_DNA"/>
</dbReference>
<sequence length="90" mass="10031">MPADDMGLDKTRQAVIAAGIRAQGKPVLVIVLNSLIINWQREILMVFPQAQIAMQTVDANAGWIIVNYERLGDFVMHANRFAVMVIDKAH</sequence>
<reference evidence="2 3" key="1">
    <citation type="submission" date="2015-09" db="EMBL/GenBank/DDBJ databases">
        <title>Genome announcement of multiple Pseudomonas syringae strains.</title>
        <authorList>
            <person name="Thakur S."/>
            <person name="Wang P.W."/>
            <person name="Gong Y."/>
            <person name="Weir B.S."/>
            <person name="Guttman D.S."/>
        </authorList>
    </citation>
    <scope>NUCLEOTIDE SEQUENCE [LARGE SCALE GENOMIC DNA]</scope>
    <source>
        <strain evidence="2 3">ICMP9151</strain>
    </source>
</reference>
<proteinExistence type="predicted"/>